<protein>
    <submittedName>
        <fullName evidence="1">Streptomycin 6-kinase</fullName>
        <ecNumber evidence="1">2.7.1.72</ecNumber>
    </submittedName>
</protein>
<name>A0A7W3ISZ7_9ACTN</name>
<sequence length="294" mass="32896">MIPDSLRMPGRDDWLARLPRLRDDLLAEWGLRVDGAAMAGACALVVPVRTADGTPAALKISWPHWEADTEHLALRDWNGDGAVRLLRADPRRYALLLERADPARTLTEVPLDRALAVITGLYPRLHRPAPPNVRRLSEVTAGWATRLDGIRNSGAAPRRLIEHAASLARDFASDPATDGALIHSDLHYANVLGSLREDEPWLAIDPKPLSGDSTYEVAPLLWNRFDEYPADRIRDGILDRIWTVVDAMEWDEDRVRDWVIVRELCNVLWAVEDDWVPGGDWLTGAITIAKAAQR</sequence>
<organism evidence="1 2">
    <name type="scientific">Microlunatus kandeliicorticis</name>
    <dbReference type="NCBI Taxonomy" id="1759536"/>
    <lineage>
        <taxon>Bacteria</taxon>
        <taxon>Bacillati</taxon>
        <taxon>Actinomycetota</taxon>
        <taxon>Actinomycetes</taxon>
        <taxon>Propionibacteriales</taxon>
        <taxon>Propionibacteriaceae</taxon>
        <taxon>Microlunatus</taxon>
    </lineage>
</organism>
<dbReference type="EMBL" id="JACGWT010000003">
    <property type="protein sequence ID" value="MBA8794672.1"/>
    <property type="molecule type" value="Genomic_DNA"/>
</dbReference>
<dbReference type="InterPro" id="IPR006748">
    <property type="entry name" value="NH2Glyco/OHUrea_AB-resist_kin"/>
</dbReference>
<dbReference type="InterPro" id="IPR011009">
    <property type="entry name" value="Kinase-like_dom_sf"/>
</dbReference>
<dbReference type="SUPFAM" id="SSF56112">
    <property type="entry name" value="Protein kinase-like (PK-like)"/>
    <property type="match status" value="1"/>
</dbReference>
<evidence type="ECO:0000313" key="1">
    <source>
        <dbReference type="EMBL" id="MBA8794672.1"/>
    </source>
</evidence>
<keyword evidence="1" id="KW-0808">Transferase</keyword>
<evidence type="ECO:0000313" key="2">
    <source>
        <dbReference type="Proteomes" id="UP000523079"/>
    </source>
</evidence>
<comment type="caution">
    <text evidence="1">The sequence shown here is derived from an EMBL/GenBank/DDBJ whole genome shotgun (WGS) entry which is preliminary data.</text>
</comment>
<keyword evidence="1" id="KW-0418">Kinase</keyword>
<dbReference type="EC" id="2.7.1.72" evidence="1"/>
<dbReference type="GO" id="GO:0050300">
    <property type="term" value="F:aminoglycoside 6-kinase activity"/>
    <property type="evidence" value="ECO:0007669"/>
    <property type="project" value="UniProtKB-EC"/>
</dbReference>
<dbReference type="Pfam" id="PF04655">
    <property type="entry name" value="APH_6_hur"/>
    <property type="match status" value="1"/>
</dbReference>
<keyword evidence="2" id="KW-1185">Reference proteome</keyword>
<dbReference type="RefSeq" id="WP_182560213.1">
    <property type="nucleotide sequence ID" value="NZ_JACGWT010000003.1"/>
</dbReference>
<reference evidence="1 2" key="1">
    <citation type="submission" date="2020-07" db="EMBL/GenBank/DDBJ databases">
        <title>Sequencing the genomes of 1000 actinobacteria strains.</title>
        <authorList>
            <person name="Klenk H.-P."/>
        </authorList>
    </citation>
    <scope>NUCLEOTIDE SEQUENCE [LARGE SCALE GENOMIC DNA]</scope>
    <source>
        <strain evidence="1 2">DSM 100723</strain>
    </source>
</reference>
<accession>A0A7W3ISZ7</accession>
<dbReference type="Proteomes" id="UP000523079">
    <property type="component" value="Unassembled WGS sequence"/>
</dbReference>
<proteinExistence type="predicted"/>
<gene>
    <name evidence="1" type="ORF">FHX74_002291</name>
</gene>
<dbReference type="GO" id="GO:0019748">
    <property type="term" value="P:secondary metabolic process"/>
    <property type="evidence" value="ECO:0007669"/>
    <property type="project" value="InterPro"/>
</dbReference>
<dbReference type="AlphaFoldDB" id="A0A7W3ISZ7"/>